<dbReference type="SMART" id="SM00257">
    <property type="entry name" value="LysM"/>
    <property type="match status" value="1"/>
</dbReference>
<dbReference type="InterPro" id="IPR000189">
    <property type="entry name" value="Transglyc_AS"/>
</dbReference>
<dbReference type="RefSeq" id="WP_065240540.1">
    <property type="nucleotide sequence ID" value="NZ_JANIAS020000160.1"/>
</dbReference>
<accession>A0A1B8P212</accession>
<dbReference type="SUPFAM" id="SSF53955">
    <property type="entry name" value="Lysozyme-like"/>
    <property type="match status" value="1"/>
</dbReference>
<dbReference type="Pfam" id="PF01476">
    <property type="entry name" value="LysM"/>
    <property type="match status" value="1"/>
</dbReference>
<dbReference type="PATRIC" id="fig|2746.7.peg.650"/>
<evidence type="ECO:0000256" key="1">
    <source>
        <dbReference type="ARBA" id="ARBA00007734"/>
    </source>
</evidence>
<dbReference type="InterPro" id="IPR008258">
    <property type="entry name" value="Transglycosylase_SLT_dom_1"/>
</dbReference>
<dbReference type="Pfam" id="PF01464">
    <property type="entry name" value="SLT"/>
    <property type="match status" value="1"/>
</dbReference>
<sequence length="404" mass="44250">MTYHTMRRRLFGFASSLSLLGALLATAPYSLDTQAATLPAERTSLGGTTMPNDATRPHARSHPLATFWGALDLQPKDAWERLRASFEWNDQWRADAGHARVQHWIDEYRSNPGNIAEITERARPWLTWIVQQVEARGLPGEIALVPFIESSFDPEARSHFGAAGLWQIMPRTGEALGLRRNNVWDGRLDVVRSTEAALDYIETQADQWYEGDIELSLAAYNAGAGTVNQARRVAQSQGKTGEYWDLSLPSETMDYVPKLLAIAAIIAEPEYYGVELPDIEGGPAFAQVPVTRRVTLDEAARLAGVSEQRLAELNPGLRAKVAHPGQVNELLVPMGHAQRLVAALGNSPMDDANGTTDIHVVQRGDTLSSIASRHAVAAADLARWNGLDQPDALQPGQQLTLSGR</sequence>
<keyword evidence="4" id="KW-0456">Lyase</keyword>
<dbReference type="CDD" id="cd16894">
    <property type="entry name" value="MltD-like"/>
    <property type="match status" value="1"/>
</dbReference>
<dbReference type="GO" id="GO:0000270">
    <property type="term" value="P:peptidoglycan metabolic process"/>
    <property type="evidence" value="ECO:0007669"/>
    <property type="project" value="InterPro"/>
</dbReference>
<dbReference type="PANTHER" id="PTHR33734:SF22">
    <property type="entry name" value="MEMBRANE-BOUND LYTIC MUREIN TRANSGLYCOSYLASE D"/>
    <property type="match status" value="1"/>
</dbReference>
<dbReference type="Proteomes" id="UP000092504">
    <property type="component" value="Unassembled WGS sequence"/>
</dbReference>
<dbReference type="CDD" id="cd00118">
    <property type="entry name" value="LysM"/>
    <property type="match status" value="1"/>
</dbReference>
<gene>
    <name evidence="4" type="primary">mltD</name>
    <name evidence="4" type="ORF">A8U91_00635</name>
</gene>
<dbReference type="EC" id="4.2.2.-" evidence="4"/>
<comment type="similarity">
    <text evidence="1">Belongs to the transglycosylase Slt family.</text>
</comment>
<dbReference type="AlphaFoldDB" id="A0A1B8P212"/>
<feature type="signal peptide" evidence="2">
    <location>
        <begin position="1"/>
        <end position="27"/>
    </location>
</feature>
<feature type="domain" description="LysM" evidence="3">
    <location>
        <begin position="357"/>
        <end position="401"/>
    </location>
</feature>
<name>A0A1B8P212_HALEL</name>
<dbReference type="Gene3D" id="3.10.350.10">
    <property type="entry name" value="LysM domain"/>
    <property type="match status" value="1"/>
</dbReference>
<dbReference type="PANTHER" id="PTHR33734">
    <property type="entry name" value="LYSM DOMAIN-CONTAINING GPI-ANCHORED PROTEIN 2"/>
    <property type="match status" value="1"/>
</dbReference>
<evidence type="ECO:0000313" key="4">
    <source>
        <dbReference type="EMBL" id="OBX36294.1"/>
    </source>
</evidence>
<dbReference type="InterPro" id="IPR018392">
    <property type="entry name" value="LysM"/>
</dbReference>
<feature type="chain" id="PRO_5008611321" evidence="2">
    <location>
        <begin position="28"/>
        <end position="404"/>
    </location>
</feature>
<dbReference type="InterPro" id="IPR023346">
    <property type="entry name" value="Lysozyme-like_dom_sf"/>
</dbReference>
<proteinExistence type="inferred from homology"/>
<evidence type="ECO:0000259" key="3">
    <source>
        <dbReference type="PROSITE" id="PS51782"/>
    </source>
</evidence>
<dbReference type="EMBL" id="MAJD01000001">
    <property type="protein sequence ID" value="OBX36294.1"/>
    <property type="molecule type" value="Genomic_DNA"/>
</dbReference>
<dbReference type="GO" id="GO:0016020">
    <property type="term" value="C:membrane"/>
    <property type="evidence" value="ECO:0007669"/>
    <property type="project" value="InterPro"/>
</dbReference>
<dbReference type="GO" id="GO:0008932">
    <property type="term" value="F:lytic endotransglycosylase activity"/>
    <property type="evidence" value="ECO:0007669"/>
    <property type="project" value="TreeGrafter"/>
</dbReference>
<dbReference type="InterPro" id="IPR036779">
    <property type="entry name" value="LysM_dom_sf"/>
</dbReference>
<reference evidence="4 5" key="1">
    <citation type="submission" date="2016-06" db="EMBL/GenBank/DDBJ databases">
        <title>Genome sequence of halotolerant plant growth promoting strain of Halomonas elongata HEK1 isolated from salterns of Rann of Kutch, Gujarat, India.</title>
        <authorList>
            <person name="Gaba S."/>
            <person name="Singh R.N."/>
            <person name="Abrol S."/>
            <person name="Kaushik R."/>
            <person name="Saxena A.K."/>
        </authorList>
    </citation>
    <scope>NUCLEOTIDE SEQUENCE [LARGE SCALE GENOMIC DNA]</scope>
    <source>
        <strain evidence="4 5">HEK1</strain>
    </source>
</reference>
<protein>
    <submittedName>
        <fullName evidence="4">Membrane-bound lytic murein transglycosylase D</fullName>
        <ecNumber evidence="4">4.2.2.-</ecNumber>
    </submittedName>
</protein>
<dbReference type="PROSITE" id="PS51782">
    <property type="entry name" value="LYSM"/>
    <property type="match status" value="1"/>
</dbReference>
<dbReference type="PROSITE" id="PS00922">
    <property type="entry name" value="TRANSGLYCOSYLASE"/>
    <property type="match status" value="1"/>
</dbReference>
<comment type="caution">
    <text evidence="4">The sequence shown here is derived from an EMBL/GenBank/DDBJ whole genome shotgun (WGS) entry which is preliminary data.</text>
</comment>
<dbReference type="SUPFAM" id="SSF54106">
    <property type="entry name" value="LysM domain"/>
    <property type="match status" value="1"/>
</dbReference>
<organism evidence="4 5">
    <name type="scientific">Halomonas elongata</name>
    <dbReference type="NCBI Taxonomy" id="2746"/>
    <lineage>
        <taxon>Bacteria</taxon>
        <taxon>Pseudomonadati</taxon>
        <taxon>Pseudomonadota</taxon>
        <taxon>Gammaproteobacteria</taxon>
        <taxon>Oceanospirillales</taxon>
        <taxon>Halomonadaceae</taxon>
        <taxon>Halomonas</taxon>
    </lineage>
</organism>
<dbReference type="Gene3D" id="1.10.530.10">
    <property type="match status" value="1"/>
</dbReference>
<evidence type="ECO:0000313" key="5">
    <source>
        <dbReference type="Proteomes" id="UP000092504"/>
    </source>
</evidence>
<keyword evidence="2" id="KW-0732">Signal</keyword>
<evidence type="ECO:0000256" key="2">
    <source>
        <dbReference type="SAM" id="SignalP"/>
    </source>
</evidence>